<dbReference type="EMBL" id="JACU01000006">
    <property type="protein sequence ID" value="KMS54437.1"/>
    <property type="molecule type" value="Genomic_DNA"/>
</dbReference>
<dbReference type="Proteomes" id="UP000052268">
    <property type="component" value="Unassembled WGS sequence"/>
</dbReference>
<sequence length="69" mass="7786">MIDLAAGTIGRIAGNWFVKGRDKDNYSAFIAVAAEHHKHPSGGLTIKANNARFPPHRTPQRIRRRLVRR</sequence>
<accession>A0A0J7XRY8</accession>
<evidence type="ECO:0000313" key="1">
    <source>
        <dbReference type="EMBL" id="KMS54437.1"/>
    </source>
</evidence>
<gene>
    <name evidence="1" type="ORF">V474_21060</name>
</gene>
<protein>
    <submittedName>
        <fullName evidence="1">Uncharacterized protein</fullName>
    </submittedName>
</protein>
<proteinExistence type="predicted"/>
<organism evidence="1 2">
    <name type="scientific">Novosphingobium barchaimii LL02</name>
    <dbReference type="NCBI Taxonomy" id="1114963"/>
    <lineage>
        <taxon>Bacteria</taxon>
        <taxon>Pseudomonadati</taxon>
        <taxon>Pseudomonadota</taxon>
        <taxon>Alphaproteobacteria</taxon>
        <taxon>Sphingomonadales</taxon>
        <taxon>Sphingomonadaceae</taxon>
        <taxon>Novosphingobium</taxon>
    </lineage>
</organism>
<comment type="caution">
    <text evidence="1">The sequence shown here is derived from an EMBL/GenBank/DDBJ whole genome shotgun (WGS) entry which is preliminary data.</text>
</comment>
<dbReference type="RefSeq" id="WP_059152216.1">
    <property type="nucleotide sequence ID" value="NZ_KQ130455.1"/>
</dbReference>
<evidence type="ECO:0000313" key="2">
    <source>
        <dbReference type="Proteomes" id="UP000052268"/>
    </source>
</evidence>
<name>A0A0J7XRY8_9SPHN</name>
<dbReference type="PATRIC" id="fig|1114963.3.peg.3049"/>
<reference evidence="1 2" key="1">
    <citation type="journal article" date="2015" name="G3 (Bethesda)">
        <title>Insights into Ongoing Evolution of the Hexachlorocyclohexane Catabolic Pathway from Comparative Genomics of Ten Sphingomonadaceae Strains.</title>
        <authorList>
            <person name="Pearce S.L."/>
            <person name="Oakeshott J.G."/>
            <person name="Pandey G."/>
        </authorList>
    </citation>
    <scope>NUCLEOTIDE SEQUENCE [LARGE SCALE GENOMIC DNA]</scope>
    <source>
        <strain evidence="1 2">LL02</strain>
    </source>
</reference>
<keyword evidence="2" id="KW-1185">Reference proteome</keyword>
<dbReference type="AlphaFoldDB" id="A0A0J7XRY8"/>